<sequence length="953" mass="107457">METSLPGSLSHPDGRGQQENSIWGVEGRPLVSVIITAFKDRDNIGSAIASVQHQTLSAVQIVVVDDCSPDDTRAVAERIAQDDARVSVHSTAANSGGPGGPRNVGLDHATAPFVMFLDSDDVLERHACYNLLSAAEESGADLVVARTTRFEVAKERRYGWHWRLYREIRFLETIEDDPEIAIDTIAVAKLYKKTFIDEYSLRFREDIHYEDLIFTAEVFTKARGIQVIPESVYQWNVYPVKVRKSITNQRDDIKNLRDRKVALSEVMRIADPSIVPRLHDRLQLKVIRHDARIYLNDIAKGAVPAVAVDLLSELKPLIESIPRRIFVDLPLNDRLLMAAALAGDVELVKRMIHVSHGEYDLYGEWTADNGSALWEPKVFSDYAAGSLERELAVFDPSQLENIPWYTFKWLHRVRDVSINAANTITISGESPDSFGKFAKDGVDARLVIRERWGYKRVWTAPVEIKRREGNLIAWTSEFQFPADIDLAVRPKFSIKLQLTDGSACTSDSLRVTKGFSGSKAKTTPVGFLASGANVRYQPYCTVAGTLALRAARIGKNRRRVRRVLEPLLTRGNRVLRKRNIPLDSHIRAQEGVRIMESVAGKIDKTLVLVESHMGRSHFDSPRVIADELRRRRPDLRVVWSAEQGQNWAMGRDDIVVRHTEDYYRTLARAAYIIDNQGLPDGFVKQPGQVYVQTWHGIPIKKMGFDEASIAYASEESKRNFARKVGYWDFLTIPSNYFEEVFVPAFGFSGKRLPQGSPRNDALVGRSDTTAVAKTRLDLDLNRATVLYAPTFRTPGTASIELELDELVEALGEDVQILLRPHYLNRIRVPHYLRANVVDVSGLDDTSQVLLASDVLVSDYSSIIFDYLTLDRPVILYAYDLDDYMSAARGTYFDLREERPGPIVADQDELVRAIRKVLNSDEDAERRSRFREKFAGIEPGDSAQKTVDTVWGAE</sequence>
<protein>
    <submittedName>
        <fullName evidence="9">CDP-glycerol glycerophosphotransferase</fullName>
    </submittedName>
</protein>
<dbReference type="GO" id="GO:0019350">
    <property type="term" value="P:teichoic acid biosynthetic process"/>
    <property type="evidence" value="ECO:0007669"/>
    <property type="project" value="UniProtKB-KW"/>
</dbReference>
<evidence type="ECO:0000256" key="4">
    <source>
        <dbReference type="ARBA" id="ARBA00022679"/>
    </source>
</evidence>
<comment type="subcellular location">
    <subcellularLocation>
        <location evidence="1">Cell membrane</location>
        <topology evidence="1">Peripheral membrane protein</topology>
    </subcellularLocation>
</comment>
<comment type="similarity">
    <text evidence="2">Belongs to the CDP-glycerol glycerophosphotransferase family.</text>
</comment>
<keyword evidence="6" id="KW-0472">Membrane</keyword>
<keyword evidence="10" id="KW-1185">Reference proteome</keyword>
<dbReference type="EMBL" id="QNSB01000004">
    <property type="protein sequence ID" value="RBP72054.1"/>
    <property type="molecule type" value="Genomic_DNA"/>
</dbReference>
<evidence type="ECO:0000313" key="10">
    <source>
        <dbReference type="Proteomes" id="UP000253509"/>
    </source>
</evidence>
<organism evidence="9 10">
    <name type="scientific">Brevibacterium celere</name>
    <dbReference type="NCBI Taxonomy" id="225845"/>
    <lineage>
        <taxon>Bacteria</taxon>
        <taxon>Bacillati</taxon>
        <taxon>Actinomycetota</taxon>
        <taxon>Actinomycetes</taxon>
        <taxon>Micrococcales</taxon>
        <taxon>Brevibacteriaceae</taxon>
        <taxon>Brevibacterium</taxon>
    </lineage>
</organism>
<proteinExistence type="inferred from homology"/>
<dbReference type="Gene3D" id="3.40.50.12580">
    <property type="match status" value="1"/>
</dbReference>
<dbReference type="Proteomes" id="UP000253509">
    <property type="component" value="Unassembled WGS sequence"/>
</dbReference>
<reference evidence="9 10" key="1">
    <citation type="submission" date="2018-06" db="EMBL/GenBank/DDBJ databases">
        <title>Freshwater and sediment microbial communities from various areas in North America, analyzing microbe dynamics in response to fracking.</title>
        <authorList>
            <person name="Lamendella R."/>
        </authorList>
    </citation>
    <scope>NUCLEOTIDE SEQUENCE [LARGE SCALE GENOMIC DNA]</scope>
    <source>
        <strain evidence="9 10">3b_TX</strain>
    </source>
</reference>
<dbReference type="Pfam" id="PF00535">
    <property type="entry name" value="Glycos_transf_2"/>
    <property type="match status" value="1"/>
</dbReference>
<dbReference type="PANTHER" id="PTHR37316">
    <property type="entry name" value="TEICHOIC ACID GLYCEROL-PHOSPHATE PRIMASE"/>
    <property type="match status" value="1"/>
</dbReference>
<evidence type="ECO:0000259" key="8">
    <source>
        <dbReference type="Pfam" id="PF00535"/>
    </source>
</evidence>
<dbReference type="SUPFAM" id="SSF53756">
    <property type="entry name" value="UDP-Glycosyltransferase/glycogen phosphorylase"/>
    <property type="match status" value="1"/>
</dbReference>
<comment type="caution">
    <text evidence="9">The sequence shown here is derived from an EMBL/GenBank/DDBJ whole genome shotgun (WGS) entry which is preliminary data.</text>
</comment>
<keyword evidence="5" id="KW-0777">Teichoic acid biosynthesis</keyword>
<evidence type="ECO:0000313" key="9">
    <source>
        <dbReference type="EMBL" id="RBP72054.1"/>
    </source>
</evidence>
<dbReference type="SUPFAM" id="SSF53448">
    <property type="entry name" value="Nucleotide-diphospho-sugar transferases"/>
    <property type="match status" value="1"/>
</dbReference>
<evidence type="ECO:0000256" key="1">
    <source>
        <dbReference type="ARBA" id="ARBA00004202"/>
    </source>
</evidence>
<keyword evidence="4 9" id="KW-0808">Transferase</keyword>
<dbReference type="GO" id="GO:0047355">
    <property type="term" value="F:CDP-glycerol glycerophosphotransferase activity"/>
    <property type="evidence" value="ECO:0007669"/>
    <property type="project" value="InterPro"/>
</dbReference>
<dbReference type="InterPro" id="IPR001173">
    <property type="entry name" value="Glyco_trans_2-like"/>
</dbReference>
<dbReference type="GO" id="GO:0005886">
    <property type="term" value="C:plasma membrane"/>
    <property type="evidence" value="ECO:0007669"/>
    <property type="project" value="UniProtKB-SubCell"/>
</dbReference>
<dbReference type="AlphaFoldDB" id="A0A366IIW1"/>
<dbReference type="Gene3D" id="3.40.50.11820">
    <property type="match status" value="1"/>
</dbReference>
<evidence type="ECO:0000256" key="3">
    <source>
        <dbReference type="ARBA" id="ARBA00022475"/>
    </source>
</evidence>
<dbReference type="InterPro" id="IPR043148">
    <property type="entry name" value="TagF_C"/>
</dbReference>
<gene>
    <name evidence="9" type="ORF">DFO65_1049</name>
</gene>
<keyword evidence="3" id="KW-1003">Cell membrane</keyword>
<dbReference type="InterPro" id="IPR029044">
    <property type="entry name" value="Nucleotide-diphossugar_trans"/>
</dbReference>
<evidence type="ECO:0000256" key="6">
    <source>
        <dbReference type="ARBA" id="ARBA00023136"/>
    </source>
</evidence>
<dbReference type="Pfam" id="PF04464">
    <property type="entry name" value="Glyphos_transf"/>
    <property type="match status" value="1"/>
</dbReference>
<dbReference type="InterPro" id="IPR043149">
    <property type="entry name" value="TagF_N"/>
</dbReference>
<dbReference type="InterPro" id="IPR051612">
    <property type="entry name" value="Teichoic_Acid_Biosynth"/>
</dbReference>
<dbReference type="Gene3D" id="3.90.550.10">
    <property type="entry name" value="Spore Coat Polysaccharide Biosynthesis Protein SpsA, Chain A"/>
    <property type="match status" value="1"/>
</dbReference>
<dbReference type="InterPro" id="IPR007554">
    <property type="entry name" value="Glycerophosphate_synth"/>
</dbReference>
<name>A0A366IIW1_9MICO</name>
<feature type="domain" description="Glycosyltransferase 2-like" evidence="8">
    <location>
        <begin position="32"/>
        <end position="193"/>
    </location>
</feature>
<dbReference type="PANTHER" id="PTHR37316:SF3">
    <property type="entry name" value="TEICHOIC ACID GLYCEROL-PHOSPHATE TRANSFERASE"/>
    <property type="match status" value="1"/>
</dbReference>
<dbReference type="CDD" id="cd00761">
    <property type="entry name" value="Glyco_tranf_GTA_type"/>
    <property type="match status" value="1"/>
</dbReference>
<evidence type="ECO:0000256" key="7">
    <source>
        <dbReference type="SAM" id="MobiDB-lite"/>
    </source>
</evidence>
<feature type="region of interest" description="Disordered" evidence="7">
    <location>
        <begin position="1"/>
        <end position="22"/>
    </location>
</feature>
<evidence type="ECO:0000256" key="2">
    <source>
        <dbReference type="ARBA" id="ARBA00010488"/>
    </source>
</evidence>
<accession>A0A366IIW1</accession>
<evidence type="ECO:0000256" key="5">
    <source>
        <dbReference type="ARBA" id="ARBA00022944"/>
    </source>
</evidence>
<feature type="region of interest" description="Disordered" evidence="7">
    <location>
        <begin position="932"/>
        <end position="953"/>
    </location>
</feature>